<evidence type="ECO:0000256" key="11">
    <source>
        <dbReference type="PROSITE-ProRule" id="PRU00421"/>
    </source>
</evidence>
<keyword evidence="3" id="KW-1003">Cell membrane</keyword>
<dbReference type="PANTHER" id="PTHR30009">
    <property type="entry name" value="CYTOCHROME C-TYPE SYNTHESIS PROTEIN AND PTS TRANSMEMBRANE COMPONENT"/>
    <property type="match status" value="1"/>
</dbReference>
<keyword evidence="16" id="KW-1185">Reference proteome</keyword>
<evidence type="ECO:0000256" key="4">
    <source>
        <dbReference type="ARBA" id="ARBA00022597"/>
    </source>
</evidence>
<feature type="transmembrane region" description="Helical" evidence="12">
    <location>
        <begin position="324"/>
        <end position="342"/>
    </location>
</feature>
<dbReference type="GO" id="GO:0016301">
    <property type="term" value="F:kinase activity"/>
    <property type="evidence" value="ECO:0007669"/>
    <property type="project" value="UniProtKB-KW"/>
</dbReference>
<feature type="transmembrane region" description="Helical" evidence="12">
    <location>
        <begin position="53"/>
        <end position="78"/>
    </location>
</feature>
<feature type="domain" description="PTS EIIC type-1" evidence="14">
    <location>
        <begin position="1"/>
        <end position="414"/>
    </location>
</feature>
<gene>
    <name evidence="15" type="ORF">A3843_14705</name>
</gene>
<dbReference type="InterPro" id="IPR003352">
    <property type="entry name" value="PTS_EIIC"/>
</dbReference>
<keyword evidence="2" id="KW-0813">Transport</keyword>
<feature type="transmembrane region" description="Helical" evidence="12">
    <location>
        <begin position="229"/>
        <end position="250"/>
    </location>
</feature>
<keyword evidence="4" id="KW-0762">Sugar transport</keyword>
<evidence type="ECO:0000256" key="6">
    <source>
        <dbReference type="ARBA" id="ARBA00022683"/>
    </source>
</evidence>
<feature type="transmembrane region" description="Helical" evidence="12">
    <location>
        <begin position="349"/>
        <end position="369"/>
    </location>
</feature>
<dbReference type="GO" id="GO:0009401">
    <property type="term" value="P:phosphoenolpyruvate-dependent sugar phosphotransferase system"/>
    <property type="evidence" value="ECO:0007669"/>
    <property type="project" value="UniProtKB-KW"/>
</dbReference>
<evidence type="ECO:0000256" key="3">
    <source>
        <dbReference type="ARBA" id="ARBA00022475"/>
    </source>
</evidence>
<dbReference type="STRING" id="197461.A3843_14705"/>
<keyword evidence="10 12" id="KW-0472">Membrane</keyword>
<evidence type="ECO:0000259" key="13">
    <source>
        <dbReference type="PROSITE" id="PS51098"/>
    </source>
</evidence>
<evidence type="ECO:0000256" key="2">
    <source>
        <dbReference type="ARBA" id="ARBA00022448"/>
    </source>
</evidence>
<dbReference type="InterPro" id="IPR010975">
    <property type="entry name" value="PTS_IIBC_a_glc"/>
</dbReference>
<dbReference type="InterPro" id="IPR050429">
    <property type="entry name" value="PTS_Glucose_EIICBA"/>
</dbReference>
<keyword evidence="6" id="KW-0598">Phosphotransferase system</keyword>
<evidence type="ECO:0000256" key="5">
    <source>
        <dbReference type="ARBA" id="ARBA00022679"/>
    </source>
</evidence>
<evidence type="ECO:0000256" key="8">
    <source>
        <dbReference type="ARBA" id="ARBA00022777"/>
    </source>
</evidence>
<evidence type="ECO:0000256" key="7">
    <source>
        <dbReference type="ARBA" id="ARBA00022692"/>
    </source>
</evidence>
<dbReference type="GO" id="GO:0090563">
    <property type="term" value="F:protein-phosphocysteine-sugar phosphotransferase activity"/>
    <property type="evidence" value="ECO:0007669"/>
    <property type="project" value="TreeGrafter"/>
</dbReference>
<dbReference type="InterPro" id="IPR001996">
    <property type="entry name" value="PTS_IIB_1"/>
</dbReference>
<feature type="transmembrane region" description="Helical" evidence="12">
    <location>
        <begin position="85"/>
        <end position="107"/>
    </location>
</feature>
<feature type="transmembrane region" description="Helical" evidence="12">
    <location>
        <begin position="12"/>
        <end position="33"/>
    </location>
</feature>
<name>A0A1U7JE86_9HYPH</name>
<proteinExistence type="predicted"/>
<dbReference type="GO" id="GO:0008982">
    <property type="term" value="F:protein-N(PI)-phosphohistidine-sugar phosphotransferase activity"/>
    <property type="evidence" value="ECO:0007669"/>
    <property type="project" value="InterPro"/>
</dbReference>
<dbReference type="NCBIfam" id="TIGR02005">
    <property type="entry name" value="PTS-IIBC-alpha"/>
    <property type="match status" value="1"/>
</dbReference>
<dbReference type="AlphaFoldDB" id="A0A1U7JE86"/>
<dbReference type="RefSeq" id="WP_028482783.1">
    <property type="nucleotide sequence ID" value="NZ_LVVZ01000022.1"/>
</dbReference>
<feature type="transmembrane region" description="Helical" evidence="12">
    <location>
        <begin position="160"/>
        <end position="193"/>
    </location>
</feature>
<feature type="transmembrane region" description="Helical" evidence="12">
    <location>
        <begin position="302"/>
        <end position="318"/>
    </location>
</feature>
<comment type="caution">
    <text evidence="15">The sequence shown here is derived from an EMBL/GenBank/DDBJ whole genome shotgun (WGS) entry which is preliminary data.</text>
</comment>
<keyword evidence="5" id="KW-0808">Transferase</keyword>
<protein>
    <submittedName>
        <fullName evidence="15">PTS alpha-glucoside transporter subunit IIBC</fullName>
    </submittedName>
</protein>
<feature type="transmembrane region" description="Helical" evidence="12">
    <location>
        <begin position="381"/>
        <end position="402"/>
    </location>
</feature>
<dbReference type="Gene3D" id="3.30.1360.60">
    <property type="entry name" value="Glucose permease domain IIB"/>
    <property type="match status" value="1"/>
</dbReference>
<feature type="active site" description="Phosphocysteine intermediate; for EIIB activity" evidence="11">
    <location>
        <position position="477"/>
    </location>
</feature>
<keyword evidence="8" id="KW-0418">Kinase</keyword>
<feature type="domain" description="PTS EIIB type-1" evidence="13">
    <location>
        <begin position="455"/>
        <end position="533"/>
    </location>
</feature>
<evidence type="ECO:0000313" key="15">
    <source>
        <dbReference type="EMBL" id="OKL42992.1"/>
    </source>
</evidence>
<dbReference type="PROSITE" id="PS51098">
    <property type="entry name" value="PTS_EIIB_TYPE_1"/>
    <property type="match status" value="1"/>
</dbReference>
<dbReference type="Pfam" id="PF00367">
    <property type="entry name" value="PTS_EIIB"/>
    <property type="match status" value="1"/>
</dbReference>
<reference evidence="15 16" key="1">
    <citation type="submission" date="2016-03" db="EMBL/GenBank/DDBJ databases">
        <title>Genome sequence of Nesiotobacter sp. nov., a moderately halophilic alphaproteobacterium isolated from the Yellow Sea, China.</title>
        <authorList>
            <person name="Zhang G."/>
            <person name="Zhang R."/>
        </authorList>
    </citation>
    <scope>NUCLEOTIDE SEQUENCE [LARGE SCALE GENOMIC DNA]</scope>
    <source>
        <strain evidence="15 16">WB1-6</strain>
    </source>
</reference>
<dbReference type="PROSITE" id="PS01035">
    <property type="entry name" value="PTS_EIIB_TYPE_1_CYS"/>
    <property type="match status" value="1"/>
</dbReference>
<dbReference type="NCBIfam" id="TIGR00826">
    <property type="entry name" value="EIIB_glc"/>
    <property type="match status" value="1"/>
</dbReference>
<evidence type="ECO:0000256" key="1">
    <source>
        <dbReference type="ARBA" id="ARBA00004651"/>
    </source>
</evidence>
<keyword evidence="9 12" id="KW-1133">Transmembrane helix</keyword>
<sequence>MKDVIQRFGAAMFVPVLLFPFAGMLLGLSVVLLNQDLFPWAVEGSLWFNMSTILLQAALALFKNMSLVFAVGIPVALANTASGRAVLATLVSYITFNYVIGGILQIYGPALGVDYAEGTRGLTDIAGILTLDTNLLGAIVVAGISVWVHNRFFEAKLPNWASVFCGTPLVVIVSFPIMVFLAVVTCFVWPTIQQAINDLQVFLVGSGAFGVWFFTALERIMIPTGLHHFIYGPVFYGPVAVDGGTIAYWIQHIGEFAANPAPLTEQFPQGGLMLTGMGKVFGCTGIALALYSTAKPENKKMVAGLVIGAALTAILTGITEPIEFTFLFIAPALFALHAVLSATMATTAYLMGVSGNFQTGLIDFVFQNWLPLAGNHGGTYVIQVIIGLAFTLIYFFVFRALILKFDIPTPGRGATEAKLFTKADYKAKKDQDTAAPAGAMATAPALEFAKDDADDTQASAFIRGLGGRDNIELLTNCATRLRVKVKDPEQVADTPFFQQHGAINVVRNKESLQVIVGLTVPQVREEMSNLLAT</sequence>
<dbReference type="Pfam" id="PF02378">
    <property type="entry name" value="PTS_EIIC"/>
    <property type="match status" value="1"/>
</dbReference>
<comment type="subcellular location">
    <subcellularLocation>
        <location evidence="1">Cell membrane</location>
        <topology evidence="1">Multi-pass membrane protein</topology>
    </subcellularLocation>
</comment>
<dbReference type="GO" id="GO:0005886">
    <property type="term" value="C:plasma membrane"/>
    <property type="evidence" value="ECO:0007669"/>
    <property type="project" value="UniProtKB-SubCell"/>
</dbReference>
<evidence type="ECO:0000256" key="12">
    <source>
        <dbReference type="SAM" id="Phobius"/>
    </source>
</evidence>
<evidence type="ECO:0000313" key="16">
    <source>
        <dbReference type="Proteomes" id="UP000185783"/>
    </source>
</evidence>
<dbReference type="EMBL" id="LVVZ01000022">
    <property type="protein sequence ID" value="OKL42992.1"/>
    <property type="molecule type" value="Genomic_DNA"/>
</dbReference>
<dbReference type="SUPFAM" id="SSF55604">
    <property type="entry name" value="Glucose permease domain IIB"/>
    <property type="match status" value="1"/>
</dbReference>
<accession>A0A1U7JE86</accession>
<dbReference type="PROSITE" id="PS51103">
    <property type="entry name" value="PTS_EIIC_TYPE_1"/>
    <property type="match status" value="1"/>
</dbReference>
<feature type="transmembrane region" description="Helical" evidence="12">
    <location>
        <begin position="199"/>
        <end position="217"/>
    </location>
</feature>
<organism evidence="15 16">
    <name type="scientific">Pseudovibrio exalbescens</name>
    <dbReference type="NCBI Taxonomy" id="197461"/>
    <lineage>
        <taxon>Bacteria</taxon>
        <taxon>Pseudomonadati</taxon>
        <taxon>Pseudomonadota</taxon>
        <taxon>Alphaproteobacteria</taxon>
        <taxon>Hyphomicrobiales</taxon>
        <taxon>Stappiaceae</taxon>
        <taxon>Pseudovibrio</taxon>
    </lineage>
</organism>
<dbReference type="CDD" id="cd00212">
    <property type="entry name" value="PTS_IIB_glc"/>
    <property type="match status" value="1"/>
</dbReference>
<evidence type="ECO:0000256" key="10">
    <source>
        <dbReference type="ARBA" id="ARBA00023136"/>
    </source>
</evidence>
<dbReference type="InterPro" id="IPR018113">
    <property type="entry name" value="PTrfase_EIIB_Cys"/>
</dbReference>
<feature type="transmembrane region" description="Helical" evidence="12">
    <location>
        <begin position="270"/>
        <end position="290"/>
    </location>
</feature>
<dbReference type="InterPro" id="IPR036878">
    <property type="entry name" value="Glu_permease_IIB"/>
</dbReference>
<keyword evidence="7 12" id="KW-0812">Transmembrane</keyword>
<dbReference type="InterPro" id="IPR013013">
    <property type="entry name" value="PTS_EIIC_1"/>
</dbReference>
<feature type="transmembrane region" description="Helical" evidence="12">
    <location>
        <begin position="127"/>
        <end position="148"/>
    </location>
</feature>
<evidence type="ECO:0000256" key="9">
    <source>
        <dbReference type="ARBA" id="ARBA00022989"/>
    </source>
</evidence>
<evidence type="ECO:0000259" key="14">
    <source>
        <dbReference type="PROSITE" id="PS51103"/>
    </source>
</evidence>
<dbReference type="Proteomes" id="UP000185783">
    <property type="component" value="Unassembled WGS sequence"/>
</dbReference>
<dbReference type="PANTHER" id="PTHR30009:SF12">
    <property type="entry name" value="PHOSPHOTRANSFERASE IIC COMPONENT GLVC"/>
    <property type="match status" value="1"/>
</dbReference>